<feature type="compositionally biased region" description="Low complexity" evidence="1">
    <location>
        <begin position="558"/>
        <end position="571"/>
    </location>
</feature>
<feature type="domain" description="DUF4132" evidence="2">
    <location>
        <begin position="263"/>
        <end position="437"/>
    </location>
</feature>
<dbReference type="Pfam" id="PF13569">
    <property type="entry name" value="DUF4132"/>
    <property type="match status" value="1"/>
</dbReference>
<keyword evidence="4" id="KW-1185">Reference proteome</keyword>
<dbReference type="Proteomes" id="UP000675781">
    <property type="component" value="Unassembled WGS sequence"/>
</dbReference>
<dbReference type="EMBL" id="JAGSOG010000120">
    <property type="protein sequence ID" value="MBR7836004.1"/>
    <property type="molecule type" value="Genomic_DNA"/>
</dbReference>
<dbReference type="InterPro" id="IPR025406">
    <property type="entry name" value="DUF4132"/>
</dbReference>
<gene>
    <name evidence="3" type="ORF">KDL01_22200</name>
</gene>
<evidence type="ECO:0000256" key="1">
    <source>
        <dbReference type="SAM" id="MobiDB-lite"/>
    </source>
</evidence>
<feature type="region of interest" description="Disordered" evidence="1">
    <location>
        <begin position="550"/>
        <end position="585"/>
    </location>
</feature>
<organism evidence="3 4">
    <name type="scientific">Actinospica durhamensis</name>
    <dbReference type="NCBI Taxonomy" id="1508375"/>
    <lineage>
        <taxon>Bacteria</taxon>
        <taxon>Bacillati</taxon>
        <taxon>Actinomycetota</taxon>
        <taxon>Actinomycetes</taxon>
        <taxon>Catenulisporales</taxon>
        <taxon>Actinospicaceae</taxon>
        <taxon>Actinospica</taxon>
    </lineage>
</organism>
<proteinExistence type="predicted"/>
<dbReference type="AlphaFoldDB" id="A0A941EVY6"/>
<feature type="non-terminal residue" evidence="3">
    <location>
        <position position="1"/>
    </location>
</feature>
<protein>
    <submittedName>
        <fullName evidence="3">DUF4132 domain-containing protein</fullName>
    </submittedName>
</protein>
<name>A0A941EVY6_9ACTN</name>
<evidence type="ECO:0000313" key="4">
    <source>
        <dbReference type="Proteomes" id="UP000675781"/>
    </source>
</evidence>
<comment type="caution">
    <text evidence="3">The sequence shown here is derived from an EMBL/GenBank/DDBJ whole genome shotgun (WGS) entry which is preliminary data.</text>
</comment>
<sequence length="585" mass="62006">GEADHGGAGRPDAPGTGAQPPGLLVYGDGWSRAVLESGALRRNRGAGLAGLLTLSAGTRPTMDKGWGAAVNLLGSAEKSTAPVLRALLRALATAPPSALHPDGASDTRPILVSRENTVAAVNTLWAASHVLGPEAVPDLGEALGRLLEEPWIAESTGIRDAGAGALAAIATEEAFEQLKAVVPKAQTKTQRELLLLAISRMPWAARAAGTAEVAVATHGLDVSGKRSLTTHHRSYTLALNVNGAVTSSRLDDDTVVTDEAAERVLRTEIRAINATYRKELARIEALLATECTWSPAQWRQLYLGHPITRAVASRLVWRLELESGETLDAIPAWQPAGLLRELPHIAGGPSGPGTPIPENVRSVQLWHPREAAPEELAVWRGILRRLSIRDHFDQPFQQIERAFTSAAREPEQTELRQWAGAVADAESWQATLAELRWSRVTKSGGKAADREDLIHREFPQDKVTATALVTRISAAASPGGKSGANPGSNTSANPAARTQIRFGTAWIHRTDDKALTPLPWSALHPRLCSEVERDLSLLMSPPSDAAAMLLGTGPVGPAGPVDAPGTPADAPINPSHPHVTPDILP</sequence>
<dbReference type="RefSeq" id="WP_212530493.1">
    <property type="nucleotide sequence ID" value="NZ_JAGSOG010000120.1"/>
</dbReference>
<accession>A0A941EVY6</accession>
<evidence type="ECO:0000259" key="2">
    <source>
        <dbReference type="Pfam" id="PF13569"/>
    </source>
</evidence>
<feature type="region of interest" description="Disordered" evidence="1">
    <location>
        <begin position="1"/>
        <end position="22"/>
    </location>
</feature>
<reference evidence="3" key="1">
    <citation type="submission" date="2021-04" db="EMBL/GenBank/DDBJ databases">
        <title>Genome based classification of Actinospica acidithermotolerans sp. nov., an actinobacterium isolated from an Indonesian hot spring.</title>
        <authorList>
            <person name="Kusuma A.B."/>
            <person name="Putra K.E."/>
            <person name="Nafisah S."/>
            <person name="Loh J."/>
            <person name="Nouioui I."/>
            <person name="Goodfellow M."/>
        </authorList>
    </citation>
    <scope>NUCLEOTIDE SEQUENCE</scope>
    <source>
        <strain evidence="3">CSCA 57</strain>
    </source>
</reference>
<evidence type="ECO:0000313" key="3">
    <source>
        <dbReference type="EMBL" id="MBR7836004.1"/>
    </source>
</evidence>